<dbReference type="InterPro" id="IPR011009">
    <property type="entry name" value="Kinase-like_dom_sf"/>
</dbReference>
<dbReference type="SUPFAM" id="SSF50494">
    <property type="entry name" value="Trypsin-like serine proteases"/>
    <property type="match status" value="1"/>
</dbReference>
<protein>
    <submittedName>
        <fullName evidence="3">Trypsin-like peptidase domain-containing protein</fullName>
    </submittedName>
</protein>
<keyword evidence="2" id="KW-0732">Signal</keyword>
<dbReference type="SUPFAM" id="SSF56112">
    <property type="entry name" value="Protein kinase-like (PK-like)"/>
    <property type="match status" value="1"/>
</dbReference>
<dbReference type="InterPro" id="IPR001940">
    <property type="entry name" value="Peptidase_S1C"/>
</dbReference>
<dbReference type="PANTHER" id="PTHR43019:SF23">
    <property type="entry name" value="PROTEASE DO-LIKE 5, CHLOROPLASTIC"/>
    <property type="match status" value="1"/>
</dbReference>
<dbReference type="PANTHER" id="PTHR43019">
    <property type="entry name" value="SERINE ENDOPROTEASE DEGS"/>
    <property type="match status" value="1"/>
</dbReference>
<dbReference type="InterPro" id="IPR011990">
    <property type="entry name" value="TPR-like_helical_dom_sf"/>
</dbReference>
<feature type="chain" id="PRO_5043896755" evidence="2">
    <location>
        <begin position="23"/>
        <end position="760"/>
    </location>
</feature>
<keyword evidence="1" id="KW-0472">Membrane</keyword>
<proteinExistence type="predicted"/>
<dbReference type="RefSeq" id="WP_353423030.1">
    <property type="nucleotide sequence ID" value="NZ_CP117826.1"/>
</dbReference>
<dbReference type="PRINTS" id="PR00834">
    <property type="entry name" value="PROTEASES2C"/>
</dbReference>
<gene>
    <name evidence="3" type="ORF">PUP29_08850</name>
</gene>
<keyword evidence="1" id="KW-0812">Transmembrane</keyword>
<evidence type="ECO:0000256" key="2">
    <source>
        <dbReference type="SAM" id="SignalP"/>
    </source>
</evidence>
<dbReference type="GO" id="GO:0006508">
    <property type="term" value="P:proteolysis"/>
    <property type="evidence" value="ECO:0007669"/>
    <property type="project" value="InterPro"/>
</dbReference>
<evidence type="ECO:0000256" key="1">
    <source>
        <dbReference type="SAM" id="Phobius"/>
    </source>
</evidence>
<dbReference type="Gene3D" id="1.10.510.10">
    <property type="entry name" value="Transferase(Phosphotransferase) domain 1"/>
    <property type="match status" value="1"/>
</dbReference>
<dbReference type="Gene3D" id="1.25.40.10">
    <property type="entry name" value="Tetratricopeptide repeat domain"/>
    <property type="match status" value="1"/>
</dbReference>
<dbReference type="AlphaFoldDB" id="A0AAU8A6Y8"/>
<reference evidence="3" key="1">
    <citation type="submission" date="2023-02" db="EMBL/GenBank/DDBJ databases">
        <title>Gut commensal Christensenella minuta modulates host metabolism via a new class of secondary bile acids.</title>
        <authorList>
            <person name="Liu C."/>
        </authorList>
    </citation>
    <scope>NUCLEOTIDE SEQUENCE</scope>
    <source>
        <strain evidence="3">CA70</strain>
    </source>
</reference>
<evidence type="ECO:0000313" key="3">
    <source>
        <dbReference type="EMBL" id="XCC61632.1"/>
    </source>
</evidence>
<dbReference type="GO" id="GO:0004252">
    <property type="term" value="F:serine-type endopeptidase activity"/>
    <property type="evidence" value="ECO:0007669"/>
    <property type="project" value="InterPro"/>
</dbReference>
<dbReference type="Pfam" id="PF13365">
    <property type="entry name" value="Trypsin_2"/>
    <property type="match status" value="1"/>
</dbReference>
<dbReference type="EMBL" id="CP117826">
    <property type="protein sequence ID" value="XCC61632.1"/>
    <property type="molecule type" value="Genomic_DNA"/>
</dbReference>
<dbReference type="InterPro" id="IPR009003">
    <property type="entry name" value="Peptidase_S1_PA"/>
</dbReference>
<accession>A0AAU8A6Y8</accession>
<dbReference type="Gene3D" id="2.40.10.120">
    <property type="match status" value="1"/>
</dbReference>
<sequence length="760" mass="83884">MKKFFCVLLVIVLLLTSSAALAASVPQPVLDARESTVHIKVDVENGYSTGSGFAIGTDTPVEYIITNYHVIDEMTGACMISFGNYTVVNATVAVSLPDRDLAILKLDEPISSMKPLPLYSGEPSALAGEQVYALGFPGVADDLFERSNSVRDDVTMTDGIISAVKPSYSFGTGERTVTGLQINVALNHGNSGGPLVNGEGIVVGVNTIGSAVDSNLNGAVCISELLSTLDAKGISYLSSASPVASATAKNPWLIPAVIAAAVCAAVVILLAVRRRKKTRGNFVALNTYLAESNGKMGYDMTVYTLSPLFTQLKKAHENGQCLLGIYPENIRFYPEAGRAMLIPPKKQALCMGYSAPEQYKEIPQTGPWTDVYQLGALFYRMLTGVRLADVMTRAEGDAETTRNIEALALVPAKKEALLQAVSLNRSERFVDIGAFLEALEIKATEAVPDLKSFSVQKKTRKKMSSKKKRRIFIFSITGCAIAIICIFTGLFITTNNQAYQYLENKNYAQAYQTISKLPELTEDITNIKRISEAGMLLEGGQYEEVHNLLEGLEHYDMAQVIMNALYTQEKASEFQQVYDLILNGNFNESKALYKEFLEKYNIESNSEEWKELEYQRGTAYFTAKNYLSAEIIFSGIEDYSDARDKAKECIVTAAVAYANNGDFLLALSALEEYKNESDLQSLVAEITEAIYQTGYKTIRQSNYTEANRYFSAIPDYKDSRDYLNLLDKVLLRLPTEYNEYYEALTQIEELGFLPNADKFR</sequence>
<feature type="transmembrane region" description="Helical" evidence="1">
    <location>
        <begin position="252"/>
        <end position="272"/>
    </location>
</feature>
<name>A0AAU8A6Y8_9FIRM</name>
<organism evidence="3">
    <name type="scientific">Christensenella massiliensis</name>
    <dbReference type="NCBI Taxonomy" id="1805714"/>
    <lineage>
        <taxon>Bacteria</taxon>
        <taxon>Bacillati</taxon>
        <taxon>Bacillota</taxon>
        <taxon>Clostridia</taxon>
        <taxon>Christensenellales</taxon>
        <taxon>Christensenellaceae</taxon>
        <taxon>Christensenella</taxon>
    </lineage>
</organism>
<feature type="signal peptide" evidence="2">
    <location>
        <begin position="1"/>
        <end position="22"/>
    </location>
</feature>
<feature type="transmembrane region" description="Helical" evidence="1">
    <location>
        <begin position="471"/>
        <end position="492"/>
    </location>
</feature>
<keyword evidence="1" id="KW-1133">Transmembrane helix</keyword>